<keyword evidence="6" id="KW-0521">NADP</keyword>
<keyword evidence="9" id="KW-1185">Reference proteome</keyword>
<dbReference type="AlphaFoldDB" id="K8W690"/>
<dbReference type="GO" id="GO:0008831">
    <property type="term" value="F:dTDP-4-dehydrorhamnose reductase activity"/>
    <property type="evidence" value="ECO:0007669"/>
    <property type="project" value="UniProtKB-EC"/>
</dbReference>
<gene>
    <name evidence="8" type="ORF">OOA_15692</name>
</gene>
<dbReference type="HOGENOM" id="CLU_045518_1_2_6"/>
<dbReference type="GO" id="GO:0005829">
    <property type="term" value="C:cytosol"/>
    <property type="evidence" value="ECO:0007669"/>
    <property type="project" value="TreeGrafter"/>
</dbReference>
<evidence type="ECO:0000256" key="2">
    <source>
        <dbReference type="ARBA" id="ARBA00010944"/>
    </source>
</evidence>
<dbReference type="UniPathway" id="UPA00281"/>
<dbReference type="PANTHER" id="PTHR10491:SF4">
    <property type="entry name" value="METHIONINE ADENOSYLTRANSFERASE 2 SUBUNIT BETA"/>
    <property type="match status" value="1"/>
</dbReference>
<accession>K8W690</accession>
<dbReference type="OrthoDB" id="9803892at2"/>
<dbReference type="PATRIC" id="fig|1141662.3.peg.3180"/>
<dbReference type="EMBL" id="AKKL01000045">
    <property type="protein sequence ID" value="EKT56069.1"/>
    <property type="molecule type" value="Genomic_DNA"/>
</dbReference>
<dbReference type="InterPro" id="IPR005913">
    <property type="entry name" value="dTDP_dehydrorham_reduct"/>
</dbReference>
<name>K8W690_9GAMM</name>
<comment type="similarity">
    <text evidence="2 6">Belongs to the dTDP-4-dehydrorhamnose reductase family.</text>
</comment>
<dbReference type="eggNOG" id="COG1091">
    <property type="taxonomic scope" value="Bacteria"/>
</dbReference>
<protein>
    <recommendedName>
        <fullName evidence="4 6">dTDP-4-dehydrorhamnose reductase</fullName>
        <ecNumber evidence="3 6">1.1.1.133</ecNumber>
    </recommendedName>
</protein>
<evidence type="ECO:0000313" key="9">
    <source>
        <dbReference type="Proteomes" id="UP000009336"/>
    </source>
</evidence>
<dbReference type="PANTHER" id="PTHR10491">
    <property type="entry name" value="DTDP-4-DEHYDRORHAMNOSE REDUCTASE"/>
    <property type="match status" value="1"/>
</dbReference>
<comment type="caution">
    <text evidence="8">The sequence shown here is derived from an EMBL/GenBank/DDBJ whole genome shotgun (WGS) entry which is preliminary data.</text>
</comment>
<evidence type="ECO:0000256" key="5">
    <source>
        <dbReference type="ARBA" id="ARBA00048200"/>
    </source>
</evidence>
<feature type="domain" description="RmlD-like substrate binding" evidence="7">
    <location>
        <begin position="1"/>
        <end position="285"/>
    </location>
</feature>
<dbReference type="Gene3D" id="3.40.50.720">
    <property type="entry name" value="NAD(P)-binding Rossmann-like Domain"/>
    <property type="match status" value="1"/>
</dbReference>
<evidence type="ECO:0000256" key="6">
    <source>
        <dbReference type="RuleBase" id="RU364082"/>
    </source>
</evidence>
<sequence length="293" mass="32222">MRILLTGGNSQLAHCLVDALPENWQVIRLDHKQLDITDCPAVQATVSELNVDFIVNTAAYTLVDKAEEELLAAEATNAIGPRNLAIAAEINSIPLIHISTDYVFSGIEGGAPLCEKASTRPLNVYGQTKLLGENAAMLACSRTVVIRTSWLFSEYGCSFVHTMLKLGITRKSLAVINDQFGCPTYAGDLAKCILTIIGQGVNESELYHFCGDRSVSWYEFAAEIFAIAKIFDEKYNSLTLSSISSEEYKCAAKRPKNAILDCEKIYRERGISSSDWLRSLGKVIPKIISQMNN</sequence>
<evidence type="ECO:0000259" key="7">
    <source>
        <dbReference type="Pfam" id="PF04321"/>
    </source>
</evidence>
<comment type="catalytic activity">
    <reaction evidence="5 6">
        <text>dTDP-beta-L-rhamnose + NADP(+) = dTDP-4-dehydro-beta-L-rhamnose + NADPH + H(+)</text>
        <dbReference type="Rhea" id="RHEA:21796"/>
        <dbReference type="ChEBI" id="CHEBI:15378"/>
        <dbReference type="ChEBI" id="CHEBI:57510"/>
        <dbReference type="ChEBI" id="CHEBI:57783"/>
        <dbReference type="ChEBI" id="CHEBI:58349"/>
        <dbReference type="ChEBI" id="CHEBI:62830"/>
        <dbReference type="EC" id="1.1.1.133"/>
    </reaction>
</comment>
<dbReference type="InterPro" id="IPR036291">
    <property type="entry name" value="NAD(P)-bd_dom_sf"/>
</dbReference>
<comment type="cofactor">
    <cofactor evidence="6">
        <name>Mg(2+)</name>
        <dbReference type="ChEBI" id="CHEBI:18420"/>
    </cofactor>
    <text evidence="6">Binds 1 Mg(2+) ion per monomer.</text>
</comment>
<dbReference type="NCBIfam" id="TIGR01214">
    <property type="entry name" value="rmlD"/>
    <property type="match status" value="1"/>
</dbReference>
<dbReference type="UniPathway" id="UPA00124"/>
<dbReference type="EC" id="1.1.1.133" evidence="3 6"/>
<dbReference type="InterPro" id="IPR029903">
    <property type="entry name" value="RmlD-like-bd"/>
</dbReference>
<dbReference type="STRING" id="1141662.OOA_15692"/>
<dbReference type="RefSeq" id="WP_008913122.1">
    <property type="nucleotide sequence ID" value="NZ_KB233224.1"/>
</dbReference>
<dbReference type="GO" id="GO:0019305">
    <property type="term" value="P:dTDP-rhamnose biosynthetic process"/>
    <property type="evidence" value="ECO:0007669"/>
    <property type="project" value="UniProtKB-UniPathway"/>
</dbReference>
<dbReference type="GO" id="GO:0009243">
    <property type="term" value="P:O antigen biosynthetic process"/>
    <property type="evidence" value="ECO:0007669"/>
    <property type="project" value="UniProtKB-UniPathway"/>
</dbReference>
<evidence type="ECO:0000313" key="8">
    <source>
        <dbReference type="EMBL" id="EKT56069.1"/>
    </source>
</evidence>
<dbReference type="Pfam" id="PF04321">
    <property type="entry name" value="RmlD_sub_bind"/>
    <property type="match status" value="1"/>
</dbReference>
<dbReference type="SUPFAM" id="SSF51735">
    <property type="entry name" value="NAD(P)-binding Rossmann-fold domains"/>
    <property type="match status" value="1"/>
</dbReference>
<proteinExistence type="inferred from homology"/>
<comment type="function">
    <text evidence="6">Catalyzes the reduction of dTDP-6-deoxy-L-lyxo-4-hexulose to yield dTDP-L-rhamnose.</text>
</comment>
<dbReference type="Gene3D" id="3.90.25.10">
    <property type="entry name" value="UDP-galactose 4-epimerase, domain 1"/>
    <property type="match status" value="1"/>
</dbReference>
<comment type="pathway">
    <text evidence="1 6">Carbohydrate biosynthesis; dTDP-L-rhamnose biosynthesis.</text>
</comment>
<dbReference type="CDD" id="cd05254">
    <property type="entry name" value="dTDP_HR_like_SDR_e"/>
    <property type="match status" value="1"/>
</dbReference>
<dbReference type="Proteomes" id="UP000009336">
    <property type="component" value="Unassembled WGS sequence"/>
</dbReference>
<evidence type="ECO:0000256" key="1">
    <source>
        <dbReference type="ARBA" id="ARBA00004781"/>
    </source>
</evidence>
<evidence type="ECO:0000256" key="4">
    <source>
        <dbReference type="ARBA" id="ARBA00017099"/>
    </source>
</evidence>
<organism evidence="8 9">
    <name type="scientific">Providencia burhodogranariea DSM 19968</name>
    <dbReference type="NCBI Taxonomy" id="1141662"/>
    <lineage>
        <taxon>Bacteria</taxon>
        <taxon>Pseudomonadati</taxon>
        <taxon>Pseudomonadota</taxon>
        <taxon>Gammaproteobacteria</taxon>
        <taxon>Enterobacterales</taxon>
        <taxon>Morganellaceae</taxon>
        <taxon>Providencia</taxon>
    </lineage>
</organism>
<evidence type="ECO:0000256" key="3">
    <source>
        <dbReference type="ARBA" id="ARBA00012929"/>
    </source>
</evidence>
<keyword evidence="6" id="KW-0560">Oxidoreductase</keyword>
<reference evidence="8 9" key="1">
    <citation type="journal article" date="2012" name="BMC Genomics">
        <title>Comparative genomics of bacteria in the genus Providencia isolated from wild Drosophila melanogaster.</title>
        <authorList>
            <person name="Galac M.R."/>
            <person name="Lazzaro B.P."/>
        </authorList>
    </citation>
    <scope>NUCLEOTIDE SEQUENCE [LARGE SCALE GENOMIC DNA]</scope>
    <source>
        <strain evidence="8 9">DSM 19968</strain>
    </source>
</reference>